<evidence type="ECO:0000256" key="6">
    <source>
        <dbReference type="ARBA" id="ARBA00023157"/>
    </source>
</evidence>
<dbReference type="OrthoDB" id="5425539at2759"/>
<evidence type="ECO:0000256" key="2">
    <source>
        <dbReference type="ARBA" id="ARBA00012549"/>
    </source>
</evidence>
<name>A0A0C3CFS8_OIDMZ</name>
<dbReference type="PANTHER" id="PTHR42104:SF1">
    <property type="entry name" value="EXTRACELLULAR GUANYL-SPECIFIC RIBONUCLEASE RNTA (AFU_ORTHOLOGUE AFUA_4G03230)"/>
    <property type="match status" value="1"/>
</dbReference>
<feature type="signal peptide" evidence="9">
    <location>
        <begin position="1"/>
        <end position="16"/>
    </location>
</feature>
<keyword evidence="4" id="KW-0255">Endonuclease</keyword>
<dbReference type="InterPro" id="IPR000026">
    <property type="entry name" value="N1-like"/>
</dbReference>
<evidence type="ECO:0000256" key="1">
    <source>
        <dbReference type="ARBA" id="ARBA00009006"/>
    </source>
</evidence>
<reference evidence="11" key="2">
    <citation type="submission" date="2015-01" db="EMBL/GenBank/DDBJ databases">
        <title>Evolutionary Origins and Diversification of the Mycorrhizal Mutualists.</title>
        <authorList>
            <consortium name="DOE Joint Genome Institute"/>
            <consortium name="Mycorrhizal Genomics Consortium"/>
            <person name="Kohler A."/>
            <person name="Kuo A."/>
            <person name="Nagy L.G."/>
            <person name="Floudas D."/>
            <person name="Copeland A."/>
            <person name="Barry K.W."/>
            <person name="Cichocki N."/>
            <person name="Veneault-Fourrey C."/>
            <person name="LaButti K."/>
            <person name="Lindquist E.A."/>
            <person name="Lipzen A."/>
            <person name="Lundell T."/>
            <person name="Morin E."/>
            <person name="Murat C."/>
            <person name="Riley R."/>
            <person name="Ohm R."/>
            <person name="Sun H."/>
            <person name="Tunlid A."/>
            <person name="Henrissat B."/>
            <person name="Grigoriev I.V."/>
            <person name="Hibbett D.S."/>
            <person name="Martin F."/>
        </authorList>
    </citation>
    <scope>NUCLEOTIDE SEQUENCE [LARGE SCALE GENOMIC DNA]</scope>
    <source>
        <strain evidence="11">Zn</strain>
    </source>
</reference>
<dbReference type="Proteomes" id="UP000054321">
    <property type="component" value="Unassembled WGS sequence"/>
</dbReference>
<dbReference type="InterPro" id="IPR016191">
    <property type="entry name" value="Ribonuclease/ribotoxin"/>
</dbReference>
<evidence type="ECO:0000256" key="8">
    <source>
        <dbReference type="ARBA" id="ARBA00034015"/>
    </source>
</evidence>
<dbReference type="GO" id="GO:0046589">
    <property type="term" value="F:ribonuclease T1 activity"/>
    <property type="evidence" value="ECO:0007669"/>
    <property type="project" value="UniProtKB-EC"/>
</dbReference>
<keyword evidence="11" id="KW-1185">Reference proteome</keyword>
<keyword evidence="3" id="KW-0540">Nuclease</keyword>
<dbReference type="PANTHER" id="PTHR42104">
    <property type="entry name" value="EXTRACELLULAR GUANYL-SPECIFIC RIBONUCLEASE RNTA (AFU_ORTHOLOGUE AFUA_4G03230)"/>
    <property type="match status" value="1"/>
</dbReference>
<organism evidence="10 11">
    <name type="scientific">Oidiodendron maius (strain Zn)</name>
    <dbReference type="NCBI Taxonomy" id="913774"/>
    <lineage>
        <taxon>Eukaryota</taxon>
        <taxon>Fungi</taxon>
        <taxon>Dikarya</taxon>
        <taxon>Ascomycota</taxon>
        <taxon>Pezizomycotina</taxon>
        <taxon>Leotiomycetes</taxon>
        <taxon>Leotiomycetes incertae sedis</taxon>
        <taxon>Myxotrichaceae</taxon>
        <taxon>Oidiodendron</taxon>
    </lineage>
</organism>
<dbReference type="Pfam" id="PF00545">
    <property type="entry name" value="Ribonuclease"/>
    <property type="match status" value="1"/>
</dbReference>
<evidence type="ECO:0000256" key="7">
    <source>
        <dbReference type="ARBA" id="ARBA00023239"/>
    </source>
</evidence>
<sequence>MKFITTLAIFTSFAMAQISSEPNSSDCDGTVYSQQNIDDAATAALNYYAEGQTVGSDSYPHVYHDYEGFSFSCSAPYLEFPILTSGTYSGSSPGADRVVIGSISSDDSSAQYCAVITHDGQSGNDFGECTDS</sequence>
<feature type="chain" id="PRO_5002176044" description="ribonuclease T1" evidence="9">
    <location>
        <begin position="17"/>
        <end position="132"/>
    </location>
</feature>
<dbReference type="AlphaFoldDB" id="A0A0C3CFS8"/>
<comment type="similarity">
    <text evidence="1">Belongs to the ribonuclease N1/T1 family.</text>
</comment>
<proteinExistence type="inferred from homology"/>
<dbReference type="GO" id="GO:0003723">
    <property type="term" value="F:RNA binding"/>
    <property type="evidence" value="ECO:0007669"/>
    <property type="project" value="InterPro"/>
</dbReference>
<evidence type="ECO:0000256" key="9">
    <source>
        <dbReference type="SAM" id="SignalP"/>
    </source>
</evidence>
<evidence type="ECO:0000256" key="5">
    <source>
        <dbReference type="ARBA" id="ARBA00022801"/>
    </source>
</evidence>
<dbReference type="Gene3D" id="3.10.450.30">
    <property type="entry name" value="Microbial ribonucleases"/>
    <property type="match status" value="1"/>
</dbReference>
<dbReference type="SUPFAM" id="SSF53933">
    <property type="entry name" value="Microbial ribonucleases"/>
    <property type="match status" value="1"/>
</dbReference>
<evidence type="ECO:0000256" key="3">
    <source>
        <dbReference type="ARBA" id="ARBA00022722"/>
    </source>
</evidence>
<dbReference type="HOGENOM" id="CLU_111658_2_0_1"/>
<gene>
    <name evidence="10" type="ORF">OIDMADRAFT_168044</name>
</gene>
<dbReference type="EMBL" id="KN832881">
    <property type="protein sequence ID" value="KIM97828.1"/>
    <property type="molecule type" value="Genomic_DNA"/>
</dbReference>
<protein>
    <recommendedName>
        <fullName evidence="2">ribonuclease T1</fullName>
        <ecNumber evidence="2">4.6.1.24</ecNumber>
    </recommendedName>
</protein>
<evidence type="ECO:0000313" key="10">
    <source>
        <dbReference type="EMBL" id="KIM97828.1"/>
    </source>
</evidence>
<evidence type="ECO:0000256" key="4">
    <source>
        <dbReference type="ARBA" id="ARBA00022759"/>
    </source>
</evidence>
<dbReference type="EC" id="4.6.1.24" evidence="2"/>
<comment type="catalytic activity">
    <reaction evidence="8">
        <text>[RNA] containing guanosine + H2O = an [RNA fragment]-3'-guanosine-3'-phosphate + a 5'-hydroxy-ribonucleotide-3'-[RNA fragment].</text>
        <dbReference type="EC" id="4.6.1.24"/>
    </reaction>
</comment>
<keyword evidence="5" id="KW-0378">Hydrolase</keyword>
<dbReference type="STRING" id="913774.A0A0C3CFS8"/>
<keyword evidence="9" id="KW-0732">Signal</keyword>
<accession>A0A0C3CFS8</accession>
<dbReference type="InParanoid" id="A0A0C3CFS8"/>
<keyword evidence="7" id="KW-0456">Lyase</keyword>
<keyword evidence="6" id="KW-1015">Disulfide bond</keyword>
<dbReference type="GO" id="GO:0016787">
    <property type="term" value="F:hydrolase activity"/>
    <property type="evidence" value="ECO:0007669"/>
    <property type="project" value="UniProtKB-KW"/>
</dbReference>
<evidence type="ECO:0000313" key="11">
    <source>
        <dbReference type="Proteomes" id="UP000054321"/>
    </source>
</evidence>
<reference evidence="10 11" key="1">
    <citation type="submission" date="2014-04" db="EMBL/GenBank/DDBJ databases">
        <authorList>
            <consortium name="DOE Joint Genome Institute"/>
            <person name="Kuo A."/>
            <person name="Martino E."/>
            <person name="Perotto S."/>
            <person name="Kohler A."/>
            <person name="Nagy L.G."/>
            <person name="Floudas D."/>
            <person name="Copeland A."/>
            <person name="Barry K.W."/>
            <person name="Cichocki N."/>
            <person name="Veneault-Fourrey C."/>
            <person name="LaButti K."/>
            <person name="Lindquist E.A."/>
            <person name="Lipzen A."/>
            <person name="Lundell T."/>
            <person name="Morin E."/>
            <person name="Murat C."/>
            <person name="Sun H."/>
            <person name="Tunlid A."/>
            <person name="Henrissat B."/>
            <person name="Grigoriev I.V."/>
            <person name="Hibbett D.S."/>
            <person name="Martin F."/>
            <person name="Nordberg H.P."/>
            <person name="Cantor M.N."/>
            <person name="Hua S.X."/>
        </authorList>
    </citation>
    <scope>NUCLEOTIDE SEQUENCE [LARGE SCALE GENOMIC DNA]</scope>
    <source>
        <strain evidence="10 11">Zn</strain>
    </source>
</reference>